<name>A0A4Y3ILG4_9VIBR</name>
<accession>A0A4Y3ILG4</accession>
<evidence type="ECO:0000313" key="1">
    <source>
        <dbReference type="EMBL" id="GEA59965.1"/>
    </source>
</evidence>
<dbReference type="Proteomes" id="UP000318242">
    <property type="component" value="Unassembled WGS sequence"/>
</dbReference>
<sequence>MFSQKATTVLVVPRSMPTRNRDFFEEADVFDDVIVNSEKQGWRKTALKASVLFRVYGIID</sequence>
<organism evidence="1 2">
    <name type="scientific">Vibrio comitans NBRC 102076</name>
    <dbReference type="NCBI Taxonomy" id="1219078"/>
    <lineage>
        <taxon>Bacteria</taxon>
        <taxon>Pseudomonadati</taxon>
        <taxon>Pseudomonadota</taxon>
        <taxon>Gammaproteobacteria</taxon>
        <taxon>Vibrionales</taxon>
        <taxon>Vibrionaceae</taxon>
        <taxon>Vibrio</taxon>
    </lineage>
</organism>
<dbReference type="AlphaFoldDB" id="A0A4Y3ILG4"/>
<dbReference type="EMBL" id="BJLH01000004">
    <property type="protein sequence ID" value="GEA59965.1"/>
    <property type="molecule type" value="Genomic_DNA"/>
</dbReference>
<reference evidence="1 2" key="1">
    <citation type="submission" date="2019-06" db="EMBL/GenBank/DDBJ databases">
        <title>Whole genome shotgun sequence of Vibrio comitans NBRC 102076.</title>
        <authorList>
            <person name="Hosoyama A."/>
            <person name="Uohara A."/>
            <person name="Ohji S."/>
            <person name="Ichikawa N."/>
        </authorList>
    </citation>
    <scope>NUCLEOTIDE SEQUENCE [LARGE SCALE GENOMIC DNA]</scope>
    <source>
        <strain evidence="1 2">NBRC 102076</strain>
    </source>
</reference>
<protein>
    <submittedName>
        <fullName evidence="1">Uncharacterized protein</fullName>
    </submittedName>
</protein>
<proteinExistence type="predicted"/>
<evidence type="ECO:0000313" key="2">
    <source>
        <dbReference type="Proteomes" id="UP000318242"/>
    </source>
</evidence>
<comment type="caution">
    <text evidence="1">The sequence shown here is derived from an EMBL/GenBank/DDBJ whole genome shotgun (WGS) entry which is preliminary data.</text>
</comment>
<keyword evidence="2" id="KW-1185">Reference proteome</keyword>
<gene>
    <name evidence="1" type="ORF">VCO01S_11580</name>
</gene>